<reference evidence="2 3" key="1">
    <citation type="submission" date="2015-01" db="EMBL/GenBank/DDBJ databases">
        <title>Draft genome of the acidophilic iron oxidizer Acidithrix ferrooxidans strain Py-F3.</title>
        <authorList>
            <person name="Poehlein A."/>
            <person name="Eisen S."/>
            <person name="Schloemann M."/>
            <person name="Johnson B.D."/>
            <person name="Daniel R."/>
            <person name="Muehling M."/>
        </authorList>
    </citation>
    <scope>NUCLEOTIDE SEQUENCE [LARGE SCALE GENOMIC DNA]</scope>
    <source>
        <strain evidence="2 3">Py-F3</strain>
    </source>
</reference>
<gene>
    <name evidence="2" type="ORF">AXFE_13790</name>
</gene>
<dbReference type="PANTHER" id="PTHR40761:SF1">
    <property type="entry name" value="CONSERVED INTEGRAL MEMBRANE ALANINE VALINE AND LEUCINE RICH PROTEIN-RELATED"/>
    <property type="match status" value="1"/>
</dbReference>
<protein>
    <recommendedName>
        <fullName evidence="4">EamA-like transporter family protein</fullName>
    </recommendedName>
</protein>
<dbReference type="PATRIC" id="fig|1280514.3.peg.1797"/>
<sequence length="289" mass="30827">MVYIFSIISAVLFSLAAFIQHRQAQRTPHSTNLRLSLISKLVKRPYWILGVFLDLLAFLAQFVALKLGPLLIVQPILAFGLTSTLLLEAIFGAHKASKRVLALSCVSALLLALFLATTTFGSSQRVVSIYVGTSLSAFCVVAFLALRFFGDRLNPTQRGIAMGAAVGTLHGIATFTTKVLTTTVASYGFIGALSKWPIYSLVIIGAIDVILTQSAFQKSSLSVVMPLINVLEPVIAMALGATILAETIRSRLGGFGLLAILGTIALLSVFVSRSASVLVIQADQNQLNS</sequence>
<dbReference type="Proteomes" id="UP000032360">
    <property type="component" value="Unassembled WGS sequence"/>
</dbReference>
<keyword evidence="1" id="KW-1133">Transmembrane helix</keyword>
<comment type="caution">
    <text evidence="2">The sequence shown here is derived from an EMBL/GenBank/DDBJ whole genome shotgun (WGS) entry which is preliminary data.</text>
</comment>
<organism evidence="2 3">
    <name type="scientific">Acidithrix ferrooxidans</name>
    <dbReference type="NCBI Taxonomy" id="1280514"/>
    <lineage>
        <taxon>Bacteria</taxon>
        <taxon>Bacillati</taxon>
        <taxon>Actinomycetota</taxon>
        <taxon>Acidimicrobiia</taxon>
        <taxon>Acidimicrobiales</taxon>
        <taxon>Acidimicrobiaceae</taxon>
        <taxon>Acidithrix</taxon>
    </lineage>
</organism>
<keyword evidence="1" id="KW-0472">Membrane</keyword>
<feature type="transmembrane region" description="Helical" evidence="1">
    <location>
        <begin position="251"/>
        <end position="271"/>
    </location>
</feature>
<feature type="transmembrane region" description="Helical" evidence="1">
    <location>
        <begin position="6"/>
        <end position="24"/>
    </location>
</feature>
<dbReference type="RefSeq" id="WP_052605121.1">
    <property type="nucleotide sequence ID" value="NZ_JXYS01000030.1"/>
</dbReference>
<name>A0A0D8HIK2_9ACTN</name>
<dbReference type="STRING" id="1280514.AXFE_13790"/>
<feature type="transmembrane region" description="Helical" evidence="1">
    <location>
        <begin position="161"/>
        <end position="190"/>
    </location>
</feature>
<dbReference type="EMBL" id="JXYS01000030">
    <property type="protein sequence ID" value="KJF17763.1"/>
    <property type="molecule type" value="Genomic_DNA"/>
</dbReference>
<feature type="transmembrane region" description="Helical" evidence="1">
    <location>
        <begin position="71"/>
        <end position="93"/>
    </location>
</feature>
<feature type="transmembrane region" description="Helical" evidence="1">
    <location>
        <begin position="127"/>
        <end position="149"/>
    </location>
</feature>
<proteinExistence type="predicted"/>
<evidence type="ECO:0000313" key="3">
    <source>
        <dbReference type="Proteomes" id="UP000032360"/>
    </source>
</evidence>
<evidence type="ECO:0000313" key="2">
    <source>
        <dbReference type="EMBL" id="KJF17763.1"/>
    </source>
</evidence>
<dbReference type="PANTHER" id="PTHR40761">
    <property type="entry name" value="CONSERVED INTEGRAL MEMBRANE ALANINE VALINE AND LEUCINE RICH PROTEIN-RELATED"/>
    <property type="match status" value="1"/>
</dbReference>
<accession>A0A0D8HIK2</accession>
<feature type="transmembrane region" description="Helical" evidence="1">
    <location>
        <begin position="100"/>
        <end position="121"/>
    </location>
</feature>
<dbReference type="AlphaFoldDB" id="A0A0D8HIK2"/>
<feature type="transmembrane region" description="Helical" evidence="1">
    <location>
        <begin position="223"/>
        <end position="245"/>
    </location>
</feature>
<keyword evidence="1" id="KW-0812">Transmembrane</keyword>
<evidence type="ECO:0000256" key="1">
    <source>
        <dbReference type="SAM" id="Phobius"/>
    </source>
</evidence>
<dbReference type="NCBIfam" id="NF038012">
    <property type="entry name" value="DMT_1"/>
    <property type="match status" value="1"/>
</dbReference>
<feature type="transmembrane region" description="Helical" evidence="1">
    <location>
        <begin position="45"/>
        <end position="65"/>
    </location>
</feature>
<keyword evidence="3" id="KW-1185">Reference proteome</keyword>
<evidence type="ECO:0008006" key="4">
    <source>
        <dbReference type="Google" id="ProtNLM"/>
    </source>
</evidence>